<dbReference type="EMBL" id="SACQ01000002">
    <property type="protein sequence ID" value="RVU31674.1"/>
    <property type="molecule type" value="Genomic_DNA"/>
</dbReference>
<keyword evidence="3" id="KW-1003">Cell membrane</keyword>
<comment type="caution">
    <text evidence="11">The sequence shown here is derived from an EMBL/GenBank/DDBJ whole genome shotgun (WGS) entry which is preliminary data.</text>
</comment>
<sequence length="143" mass="15663">MASSLPFGLSYHKIINASRLVILMAPSNSQRGFTLLEVMVAIFILAVAAAALSRAAGQSTQTVAALEIRQHATWVAQNQLALVLLETEQQLDGEVTFAGFDFYWKASKAATELADFQRITVDVSTAEQRGYILTSLTGYRHRD</sequence>
<dbReference type="NCBIfam" id="TIGR01707">
    <property type="entry name" value="gspI"/>
    <property type="match status" value="1"/>
</dbReference>
<feature type="domain" description="Type II secretion system protein GspI C-terminal" evidence="10">
    <location>
        <begin position="66"/>
        <end position="139"/>
    </location>
</feature>
<dbReference type="Proteomes" id="UP000282818">
    <property type="component" value="Unassembled WGS sequence"/>
</dbReference>
<comment type="similarity">
    <text evidence="2 9">Belongs to the GSP I family.</text>
</comment>
<dbReference type="Pfam" id="PF02501">
    <property type="entry name" value="T2SSI"/>
    <property type="match status" value="1"/>
</dbReference>
<evidence type="ECO:0000256" key="1">
    <source>
        <dbReference type="ARBA" id="ARBA00004377"/>
    </source>
</evidence>
<evidence type="ECO:0000256" key="6">
    <source>
        <dbReference type="ARBA" id="ARBA00022692"/>
    </source>
</evidence>
<proteinExistence type="inferred from homology"/>
<dbReference type="InterPro" id="IPR003413">
    <property type="entry name" value="T2SS_GspI_C"/>
</dbReference>
<evidence type="ECO:0000256" key="2">
    <source>
        <dbReference type="ARBA" id="ARBA00008358"/>
    </source>
</evidence>
<evidence type="ECO:0000313" key="12">
    <source>
        <dbReference type="Proteomes" id="UP000282818"/>
    </source>
</evidence>
<comment type="PTM">
    <text evidence="9">Cleaved by prepilin peptidase.</text>
</comment>
<dbReference type="PANTHER" id="PTHR38779">
    <property type="entry name" value="TYPE II SECRETION SYSTEM PROTEIN I-RELATED"/>
    <property type="match status" value="1"/>
</dbReference>
<evidence type="ECO:0000256" key="5">
    <source>
        <dbReference type="ARBA" id="ARBA00022519"/>
    </source>
</evidence>
<name>A0A437QAU6_9GAMM</name>
<gene>
    <name evidence="11" type="primary">gspI</name>
    <name evidence="11" type="ORF">EOE65_06775</name>
</gene>
<dbReference type="SUPFAM" id="SSF54523">
    <property type="entry name" value="Pili subunits"/>
    <property type="match status" value="1"/>
</dbReference>
<dbReference type="PANTHER" id="PTHR38779:SF2">
    <property type="entry name" value="TYPE II SECRETION SYSTEM PROTEIN I-RELATED"/>
    <property type="match status" value="1"/>
</dbReference>
<comment type="function">
    <text evidence="9">Component of the type II secretion system required for the energy-dependent secretion of extracellular factors such as proteases and toxins from the periplasm.</text>
</comment>
<dbReference type="InterPro" id="IPR012902">
    <property type="entry name" value="N_methyl_site"/>
</dbReference>
<dbReference type="GO" id="GO:0015627">
    <property type="term" value="C:type II protein secretion system complex"/>
    <property type="evidence" value="ECO:0007669"/>
    <property type="project" value="UniProtKB-UniRule"/>
</dbReference>
<dbReference type="AlphaFoldDB" id="A0A437QAU6"/>
<keyword evidence="7 9" id="KW-1133">Transmembrane helix</keyword>
<reference evidence="11 12" key="1">
    <citation type="submission" date="2019-01" db="EMBL/GenBank/DDBJ databases">
        <authorList>
            <person name="Chen W.-M."/>
        </authorList>
    </citation>
    <scope>NUCLEOTIDE SEQUENCE [LARGE SCALE GENOMIC DNA]</scope>
    <source>
        <strain evidence="11 12">HPM-16</strain>
    </source>
</reference>
<dbReference type="Pfam" id="PF07963">
    <property type="entry name" value="N_methyl"/>
    <property type="match status" value="1"/>
</dbReference>
<comment type="subcellular location">
    <subcellularLocation>
        <location evidence="1 9">Cell inner membrane</location>
        <topology evidence="1 9">Single-pass membrane protein</topology>
    </subcellularLocation>
</comment>
<keyword evidence="4 9" id="KW-0488">Methylation</keyword>
<dbReference type="InterPro" id="IPR010052">
    <property type="entry name" value="T2SS_protein-GspI"/>
</dbReference>
<organism evidence="11 12">
    <name type="scientific">Neptunomonas marina</name>
    <dbReference type="NCBI Taxonomy" id="1815562"/>
    <lineage>
        <taxon>Bacteria</taxon>
        <taxon>Pseudomonadati</taxon>
        <taxon>Pseudomonadota</taxon>
        <taxon>Gammaproteobacteria</taxon>
        <taxon>Oceanospirillales</taxon>
        <taxon>Oceanospirillaceae</taxon>
        <taxon>Neptunomonas</taxon>
    </lineage>
</organism>
<protein>
    <recommendedName>
        <fullName evidence="9">Type II secretion system protein I</fullName>
        <shortName evidence="9">T2SS minor pseudopilin I</shortName>
    </recommendedName>
</protein>
<dbReference type="Gene3D" id="3.30.1300.30">
    <property type="entry name" value="GSPII I/J protein-like"/>
    <property type="match status" value="1"/>
</dbReference>
<evidence type="ECO:0000313" key="11">
    <source>
        <dbReference type="EMBL" id="RVU31674.1"/>
    </source>
</evidence>
<dbReference type="NCBIfam" id="TIGR02532">
    <property type="entry name" value="IV_pilin_GFxxxE"/>
    <property type="match status" value="1"/>
</dbReference>
<keyword evidence="8 9" id="KW-0472">Membrane</keyword>
<evidence type="ECO:0000256" key="4">
    <source>
        <dbReference type="ARBA" id="ARBA00022481"/>
    </source>
</evidence>
<evidence type="ECO:0000256" key="3">
    <source>
        <dbReference type="ARBA" id="ARBA00022475"/>
    </source>
</evidence>
<dbReference type="PROSITE" id="PS00409">
    <property type="entry name" value="PROKAR_NTER_METHYL"/>
    <property type="match status" value="1"/>
</dbReference>
<feature type="transmembrane region" description="Helical" evidence="9">
    <location>
        <begin position="33"/>
        <end position="52"/>
    </location>
</feature>
<evidence type="ECO:0000256" key="9">
    <source>
        <dbReference type="RuleBase" id="RU368030"/>
    </source>
</evidence>
<evidence type="ECO:0000256" key="8">
    <source>
        <dbReference type="ARBA" id="ARBA00023136"/>
    </source>
</evidence>
<accession>A0A437QAU6</accession>
<comment type="subunit">
    <text evidence="9">Type II secretion is composed of four main components: the outer membrane complex, the inner membrane complex, the cytoplasmic secretion ATPase and the periplasm-spanning pseudopilus.</text>
</comment>
<dbReference type="InterPro" id="IPR045584">
    <property type="entry name" value="Pilin-like"/>
</dbReference>
<evidence type="ECO:0000259" key="10">
    <source>
        <dbReference type="Pfam" id="PF02501"/>
    </source>
</evidence>
<evidence type="ECO:0000256" key="7">
    <source>
        <dbReference type="ARBA" id="ARBA00022989"/>
    </source>
</evidence>
<dbReference type="GO" id="GO:0015628">
    <property type="term" value="P:protein secretion by the type II secretion system"/>
    <property type="evidence" value="ECO:0007669"/>
    <property type="project" value="UniProtKB-UniRule"/>
</dbReference>
<keyword evidence="6 9" id="KW-0812">Transmembrane</keyword>
<keyword evidence="12" id="KW-1185">Reference proteome</keyword>
<keyword evidence="5 9" id="KW-0997">Cell inner membrane</keyword>
<dbReference type="GO" id="GO:0005886">
    <property type="term" value="C:plasma membrane"/>
    <property type="evidence" value="ECO:0007669"/>
    <property type="project" value="UniProtKB-SubCell"/>
</dbReference>